<evidence type="ECO:0000256" key="14">
    <source>
        <dbReference type="ARBA" id="ARBA00048679"/>
    </source>
</evidence>
<evidence type="ECO:0000256" key="5">
    <source>
        <dbReference type="ARBA" id="ARBA00022527"/>
    </source>
</evidence>
<evidence type="ECO:0000256" key="16">
    <source>
        <dbReference type="RuleBase" id="RU000304"/>
    </source>
</evidence>
<dbReference type="FunFam" id="1.10.510.10:FF:000571">
    <property type="entry name" value="Maternal embryonic leucine zipper kinase"/>
    <property type="match status" value="1"/>
</dbReference>
<dbReference type="InterPro" id="IPR008271">
    <property type="entry name" value="Ser/Thr_kinase_AS"/>
</dbReference>
<dbReference type="InterPro" id="IPR017441">
    <property type="entry name" value="Protein_kinase_ATP_BS"/>
</dbReference>
<keyword evidence="9" id="KW-0418">Kinase</keyword>
<dbReference type="GO" id="GO:0005524">
    <property type="term" value="F:ATP binding"/>
    <property type="evidence" value="ECO:0007669"/>
    <property type="project" value="UniProtKB-UniRule"/>
</dbReference>
<dbReference type="GO" id="GO:0005737">
    <property type="term" value="C:cytoplasm"/>
    <property type="evidence" value="ECO:0007669"/>
    <property type="project" value="TreeGrafter"/>
</dbReference>
<evidence type="ECO:0000256" key="8">
    <source>
        <dbReference type="ARBA" id="ARBA00022741"/>
    </source>
</evidence>
<keyword evidence="8 15" id="KW-0547">Nucleotide-binding</keyword>
<organism evidence="19">
    <name type="scientific">Compsopogon caeruleus</name>
    <dbReference type="NCBI Taxonomy" id="31354"/>
    <lineage>
        <taxon>Eukaryota</taxon>
        <taxon>Rhodophyta</taxon>
        <taxon>Compsopogonophyceae</taxon>
        <taxon>Compsopogonales</taxon>
        <taxon>Compsopogonaceae</taxon>
        <taxon>Compsopogon</taxon>
    </lineage>
</organism>
<dbReference type="InterPro" id="IPR011009">
    <property type="entry name" value="Kinase-like_dom_sf"/>
</dbReference>
<dbReference type="EMBL" id="HBGH01012592">
    <property type="protein sequence ID" value="CAD9234934.1"/>
    <property type="molecule type" value="Transcribed_RNA"/>
</dbReference>
<comment type="catalytic activity">
    <reaction evidence="14">
        <text>L-seryl-[protein] + ATP = O-phospho-L-seryl-[protein] + ADP + H(+)</text>
        <dbReference type="Rhea" id="RHEA:17989"/>
        <dbReference type="Rhea" id="RHEA-COMP:9863"/>
        <dbReference type="Rhea" id="RHEA-COMP:11604"/>
        <dbReference type="ChEBI" id="CHEBI:15378"/>
        <dbReference type="ChEBI" id="CHEBI:29999"/>
        <dbReference type="ChEBI" id="CHEBI:30616"/>
        <dbReference type="ChEBI" id="CHEBI:83421"/>
        <dbReference type="ChEBI" id="CHEBI:456216"/>
        <dbReference type="EC" id="2.7.11.1"/>
    </reaction>
</comment>
<evidence type="ECO:0000256" key="10">
    <source>
        <dbReference type="ARBA" id="ARBA00022840"/>
    </source>
</evidence>
<evidence type="ECO:0000256" key="11">
    <source>
        <dbReference type="ARBA" id="ARBA00022842"/>
    </source>
</evidence>
<keyword evidence="10 15" id="KW-0067">ATP-binding</keyword>
<dbReference type="SMART" id="SM00220">
    <property type="entry name" value="S_TKc"/>
    <property type="match status" value="1"/>
</dbReference>
<keyword evidence="6" id="KW-0808">Transferase</keyword>
<dbReference type="Pfam" id="PF00069">
    <property type="entry name" value="Pkinase"/>
    <property type="match status" value="1"/>
</dbReference>
<evidence type="ECO:0000256" key="7">
    <source>
        <dbReference type="ARBA" id="ARBA00022723"/>
    </source>
</evidence>
<feature type="binding site" evidence="15">
    <location>
        <position position="72"/>
    </location>
    <ligand>
        <name>ATP</name>
        <dbReference type="ChEBI" id="CHEBI:30616"/>
    </ligand>
</feature>
<evidence type="ECO:0000256" key="1">
    <source>
        <dbReference type="ARBA" id="ARBA00001936"/>
    </source>
</evidence>
<evidence type="ECO:0000256" key="15">
    <source>
        <dbReference type="PROSITE-ProRule" id="PRU10141"/>
    </source>
</evidence>
<comment type="similarity">
    <text evidence="3">Belongs to the protein kinase superfamily. CAMK Ser/Thr protein kinase family. LKB1 subfamily.</text>
</comment>
<comment type="catalytic activity">
    <reaction evidence="13">
        <text>L-threonyl-[protein] + ATP = O-phospho-L-threonyl-[protein] + ADP + H(+)</text>
        <dbReference type="Rhea" id="RHEA:46608"/>
        <dbReference type="Rhea" id="RHEA-COMP:11060"/>
        <dbReference type="Rhea" id="RHEA-COMP:11605"/>
        <dbReference type="ChEBI" id="CHEBI:15378"/>
        <dbReference type="ChEBI" id="CHEBI:30013"/>
        <dbReference type="ChEBI" id="CHEBI:30616"/>
        <dbReference type="ChEBI" id="CHEBI:61977"/>
        <dbReference type="ChEBI" id="CHEBI:456216"/>
        <dbReference type="EC" id="2.7.11.1"/>
    </reaction>
</comment>
<keyword evidence="11" id="KW-0460">Magnesium</keyword>
<evidence type="ECO:0000256" key="9">
    <source>
        <dbReference type="ARBA" id="ARBA00022777"/>
    </source>
</evidence>
<dbReference type="GO" id="GO:0004674">
    <property type="term" value="F:protein serine/threonine kinase activity"/>
    <property type="evidence" value="ECO:0007669"/>
    <property type="project" value="UniProtKB-KW"/>
</dbReference>
<dbReference type="Gene3D" id="1.10.510.10">
    <property type="entry name" value="Transferase(Phosphotransferase) domain 1"/>
    <property type="match status" value="1"/>
</dbReference>
<evidence type="ECO:0000256" key="4">
    <source>
        <dbReference type="ARBA" id="ARBA00012513"/>
    </source>
</evidence>
<name>A0A7S1THL9_9RHOD</name>
<reference evidence="19" key="1">
    <citation type="submission" date="2021-01" db="EMBL/GenBank/DDBJ databases">
        <authorList>
            <person name="Corre E."/>
            <person name="Pelletier E."/>
            <person name="Niang G."/>
            <person name="Scheremetjew M."/>
            <person name="Finn R."/>
            <person name="Kale V."/>
            <person name="Holt S."/>
            <person name="Cochrane G."/>
            <person name="Meng A."/>
            <person name="Brown T."/>
            <person name="Cohen L."/>
        </authorList>
    </citation>
    <scope>NUCLEOTIDE SEQUENCE</scope>
    <source>
        <strain evidence="19">SAG 36.94</strain>
    </source>
</reference>
<dbReference type="PROSITE" id="PS00108">
    <property type="entry name" value="PROTEIN_KINASE_ST"/>
    <property type="match status" value="1"/>
</dbReference>
<protein>
    <recommendedName>
        <fullName evidence="4">non-specific serine/threonine protein kinase</fullName>
        <ecNumber evidence="4">2.7.11.1</ecNumber>
    </recommendedName>
</protein>
<sequence>MSFDAGSLFDSDGSGSELEEDFFGSGWPPPTRRRLRPKRIRDYVLGPTLGKGAYATVKEGLDSRNLRLVAVKTIDRRALSRIPGGLANVRREIAIMKMLPGHPNVIEFYETIDDRSLRKLYIILELASGQSLQDLIDKAPNNRIPPSQVKGYMQQLMQGLAFIHGKNVVHRDIKPSNLLFNSKEVLKITDFGVAEILSRYNKFDEAHHSFGSPAFQPPEIANSDAAYSGMKVDVWAAGVTMYYCLVGRIPFYADNRLELQRLVAAGDFEVPDFIGKEAEDLLRGMLRTDWSQRLSVREVLHHPWLQNIPTSPRSDWVKVEALEPKVLNVVKQILADEEPRTSGSVEEHVVLPDRTQCSVQ</sequence>
<dbReference type="PANTHER" id="PTHR24346:SF94">
    <property type="entry name" value="NON-SPECIFIC SERINE_THREONINE PROTEIN KINASE"/>
    <property type="match status" value="1"/>
</dbReference>
<dbReference type="PROSITE" id="PS50011">
    <property type="entry name" value="PROTEIN_KINASE_DOM"/>
    <property type="match status" value="1"/>
</dbReference>
<keyword evidence="12" id="KW-0464">Manganese</keyword>
<dbReference type="PROSITE" id="PS00107">
    <property type="entry name" value="PROTEIN_KINASE_ATP"/>
    <property type="match status" value="1"/>
</dbReference>
<evidence type="ECO:0000256" key="12">
    <source>
        <dbReference type="ARBA" id="ARBA00023211"/>
    </source>
</evidence>
<evidence type="ECO:0000256" key="13">
    <source>
        <dbReference type="ARBA" id="ARBA00047899"/>
    </source>
</evidence>
<evidence type="ECO:0000256" key="6">
    <source>
        <dbReference type="ARBA" id="ARBA00022679"/>
    </source>
</evidence>
<keyword evidence="5 16" id="KW-0723">Serine/threonine-protein kinase</keyword>
<dbReference type="EC" id="2.7.11.1" evidence="4"/>
<comment type="cofactor">
    <cofactor evidence="1">
        <name>Mn(2+)</name>
        <dbReference type="ChEBI" id="CHEBI:29035"/>
    </cofactor>
</comment>
<gene>
    <name evidence="19" type="ORF">CCAE0312_LOCUS7024</name>
</gene>
<evidence type="ECO:0000259" key="18">
    <source>
        <dbReference type="PROSITE" id="PS50011"/>
    </source>
</evidence>
<evidence type="ECO:0000256" key="17">
    <source>
        <dbReference type="SAM" id="MobiDB-lite"/>
    </source>
</evidence>
<comment type="cofactor">
    <cofactor evidence="2">
        <name>Mg(2+)</name>
        <dbReference type="ChEBI" id="CHEBI:18420"/>
    </cofactor>
</comment>
<accession>A0A7S1THL9</accession>
<dbReference type="SUPFAM" id="SSF56112">
    <property type="entry name" value="Protein kinase-like (PK-like)"/>
    <property type="match status" value="1"/>
</dbReference>
<dbReference type="AlphaFoldDB" id="A0A7S1THL9"/>
<feature type="domain" description="Protein kinase" evidence="18">
    <location>
        <begin position="43"/>
        <end position="305"/>
    </location>
</feature>
<dbReference type="InterPro" id="IPR000719">
    <property type="entry name" value="Prot_kinase_dom"/>
</dbReference>
<feature type="region of interest" description="Disordered" evidence="17">
    <location>
        <begin position="1"/>
        <end position="34"/>
    </location>
</feature>
<evidence type="ECO:0000256" key="2">
    <source>
        <dbReference type="ARBA" id="ARBA00001946"/>
    </source>
</evidence>
<dbReference type="GO" id="GO:0046872">
    <property type="term" value="F:metal ion binding"/>
    <property type="evidence" value="ECO:0007669"/>
    <property type="project" value="UniProtKB-KW"/>
</dbReference>
<evidence type="ECO:0000256" key="3">
    <source>
        <dbReference type="ARBA" id="ARBA00009985"/>
    </source>
</evidence>
<proteinExistence type="inferred from homology"/>
<dbReference type="PANTHER" id="PTHR24346">
    <property type="entry name" value="MAP/MICROTUBULE AFFINITY-REGULATING KINASE"/>
    <property type="match status" value="1"/>
</dbReference>
<keyword evidence="7" id="KW-0479">Metal-binding</keyword>
<dbReference type="GO" id="GO:0035556">
    <property type="term" value="P:intracellular signal transduction"/>
    <property type="evidence" value="ECO:0007669"/>
    <property type="project" value="TreeGrafter"/>
</dbReference>
<evidence type="ECO:0000313" key="19">
    <source>
        <dbReference type="EMBL" id="CAD9234934.1"/>
    </source>
</evidence>